<gene>
    <name evidence="2" type="ORF">QFZ22_003225</name>
</gene>
<dbReference type="EMBL" id="JAUSZV010000005">
    <property type="protein sequence ID" value="MDQ0907240.1"/>
    <property type="molecule type" value="Genomic_DNA"/>
</dbReference>
<name>A0AAW8FDX0_9ACTN</name>
<dbReference type="AlphaFoldDB" id="A0AAW8FDX0"/>
<sequence>MSIGTGIDDPVALNRAGVGAHEMASRTRTVGAHPVDETRSASRDFDSGNWDGGLGGTLTGLAEVWSSQVSALATNCDSLASQCGGTGMLYQRTEETNTQAMHSLSSKPSPFG</sequence>
<evidence type="ECO:0000313" key="3">
    <source>
        <dbReference type="Proteomes" id="UP001234216"/>
    </source>
</evidence>
<reference evidence="2" key="1">
    <citation type="submission" date="2023-07" db="EMBL/GenBank/DDBJ databases">
        <title>Comparative genomics of wheat-associated soil bacteria to identify genetic determinants of phenazine resistance.</title>
        <authorList>
            <person name="Mouncey N."/>
        </authorList>
    </citation>
    <scope>NUCLEOTIDE SEQUENCE</scope>
    <source>
        <strain evidence="2">V4I22</strain>
    </source>
</reference>
<evidence type="ECO:0000313" key="2">
    <source>
        <dbReference type="EMBL" id="MDQ0907240.1"/>
    </source>
</evidence>
<evidence type="ECO:0008006" key="4">
    <source>
        <dbReference type="Google" id="ProtNLM"/>
    </source>
</evidence>
<accession>A0AAW8FDX0</accession>
<dbReference type="Proteomes" id="UP001234216">
    <property type="component" value="Unassembled WGS sequence"/>
</dbReference>
<dbReference type="RefSeq" id="WP_306975673.1">
    <property type="nucleotide sequence ID" value="NZ_JAUSYQ010000002.1"/>
</dbReference>
<proteinExistence type="predicted"/>
<organism evidence="2 3">
    <name type="scientific">Streptomyces canus</name>
    <dbReference type="NCBI Taxonomy" id="58343"/>
    <lineage>
        <taxon>Bacteria</taxon>
        <taxon>Bacillati</taxon>
        <taxon>Actinomycetota</taxon>
        <taxon>Actinomycetes</taxon>
        <taxon>Kitasatosporales</taxon>
        <taxon>Streptomycetaceae</taxon>
        <taxon>Streptomyces</taxon>
        <taxon>Streptomyces aurantiacus group</taxon>
    </lineage>
</organism>
<protein>
    <recommendedName>
        <fullName evidence="4">Excreted virulence factor EspC (Type VII ESX diderm)</fullName>
    </recommendedName>
</protein>
<feature type="region of interest" description="Disordered" evidence="1">
    <location>
        <begin position="18"/>
        <end position="48"/>
    </location>
</feature>
<evidence type="ECO:0000256" key="1">
    <source>
        <dbReference type="SAM" id="MobiDB-lite"/>
    </source>
</evidence>
<feature type="compositionally biased region" description="Basic and acidic residues" evidence="1">
    <location>
        <begin position="34"/>
        <end position="46"/>
    </location>
</feature>
<comment type="caution">
    <text evidence="2">The sequence shown here is derived from an EMBL/GenBank/DDBJ whole genome shotgun (WGS) entry which is preliminary data.</text>
</comment>